<dbReference type="InterPro" id="IPR041352">
    <property type="entry name" value="Mtd_N"/>
</dbReference>
<organism evidence="2">
    <name type="scientific">human gut metagenome</name>
    <dbReference type="NCBI Taxonomy" id="408170"/>
    <lineage>
        <taxon>unclassified sequences</taxon>
        <taxon>metagenomes</taxon>
        <taxon>organismal metagenomes</taxon>
    </lineage>
</organism>
<dbReference type="EMBL" id="AJWZ01001108">
    <property type="protein sequence ID" value="EKC74821.1"/>
    <property type="molecule type" value="Genomic_DNA"/>
</dbReference>
<name>K1UTE9_9ZZZZ</name>
<reference evidence="2" key="1">
    <citation type="journal article" date="2013" name="Environ. Microbiol.">
        <title>Microbiota from the distal guts of lean and obese adolescents exhibit partial functional redundancy besides clear differences in community structure.</title>
        <authorList>
            <person name="Ferrer M."/>
            <person name="Ruiz A."/>
            <person name="Lanza F."/>
            <person name="Haange S.B."/>
            <person name="Oberbach A."/>
            <person name="Till H."/>
            <person name="Bargiela R."/>
            <person name="Campoy C."/>
            <person name="Segura M.T."/>
            <person name="Richter M."/>
            <person name="von Bergen M."/>
            <person name="Seifert J."/>
            <person name="Suarez A."/>
        </authorList>
    </citation>
    <scope>NUCLEOTIDE SEQUENCE</scope>
</reference>
<protein>
    <recommendedName>
        <fullName evidence="1">Major tropism determinant N-terminal domain-containing protein</fullName>
    </recommendedName>
</protein>
<evidence type="ECO:0000259" key="1">
    <source>
        <dbReference type="Pfam" id="PF18454"/>
    </source>
</evidence>
<dbReference type="AlphaFoldDB" id="K1UTE9"/>
<accession>K1UTE9</accession>
<evidence type="ECO:0000313" key="2">
    <source>
        <dbReference type="EMBL" id="EKC74821.1"/>
    </source>
</evidence>
<feature type="domain" description="Major tropism determinant N-terminal" evidence="1">
    <location>
        <begin position="15"/>
        <end position="47"/>
    </location>
</feature>
<dbReference type="SUPFAM" id="SSF69349">
    <property type="entry name" value="Phage fibre proteins"/>
    <property type="match status" value="1"/>
</dbReference>
<gene>
    <name evidence="2" type="ORF">OBE_01655</name>
</gene>
<comment type="caution">
    <text evidence="2">The sequence shown here is derived from an EMBL/GenBank/DDBJ whole genome shotgun (WGS) entry which is preliminary data.</text>
</comment>
<dbReference type="Pfam" id="PF18454">
    <property type="entry name" value="Mtd_N"/>
    <property type="match status" value="1"/>
</dbReference>
<proteinExistence type="predicted"/>
<sequence>MNKTIQSRIQHPVHTAATLTAKNPVLLKGEVVYESDTRKHKIGDGATAWNALSYGRGGEF</sequence>